<evidence type="ECO:0000313" key="12">
    <source>
        <dbReference type="RefSeq" id="XP_015278395.1"/>
    </source>
</evidence>
<name>A0ABM1KXF8_GEKJA</name>
<keyword evidence="9" id="KW-0491">MHC II</keyword>
<dbReference type="PROSITE" id="PS50835">
    <property type="entry name" value="IG_LIKE"/>
    <property type="match status" value="1"/>
</dbReference>
<dbReference type="SUPFAM" id="SSF48726">
    <property type="entry name" value="Immunoglobulin"/>
    <property type="match status" value="1"/>
</dbReference>
<evidence type="ECO:0000256" key="7">
    <source>
        <dbReference type="ARBA" id="ARBA00023157"/>
    </source>
</evidence>
<dbReference type="PANTHER" id="PTHR19944:SF99">
    <property type="entry name" value="HLA CLASS II HISTOCOMPATIBILITY ANTIGEN, DRB1 BETA CHAIN"/>
    <property type="match status" value="1"/>
</dbReference>
<dbReference type="SMART" id="SM00407">
    <property type="entry name" value="IGc1"/>
    <property type="match status" value="1"/>
</dbReference>
<evidence type="ECO:0000256" key="1">
    <source>
        <dbReference type="ARBA" id="ARBA00004479"/>
    </source>
</evidence>
<dbReference type="InterPro" id="IPR007110">
    <property type="entry name" value="Ig-like_dom"/>
</dbReference>
<dbReference type="PROSITE" id="PS00290">
    <property type="entry name" value="IG_MHC"/>
    <property type="match status" value="1"/>
</dbReference>
<feature type="domain" description="Ig-like" evidence="10">
    <location>
        <begin position="108"/>
        <end position="196"/>
    </location>
</feature>
<organism evidence="11 12">
    <name type="scientific">Gekko japonicus</name>
    <name type="common">Schlegel's Japanese gecko</name>
    <dbReference type="NCBI Taxonomy" id="146911"/>
    <lineage>
        <taxon>Eukaryota</taxon>
        <taxon>Metazoa</taxon>
        <taxon>Chordata</taxon>
        <taxon>Craniata</taxon>
        <taxon>Vertebrata</taxon>
        <taxon>Euteleostomi</taxon>
        <taxon>Lepidosauria</taxon>
        <taxon>Squamata</taxon>
        <taxon>Bifurcata</taxon>
        <taxon>Gekkota</taxon>
        <taxon>Gekkonidae</taxon>
        <taxon>Gekkoninae</taxon>
        <taxon>Gekko</taxon>
    </lineage>
</organism>
<evidence type="ECO:0000256" key="6">
    <source>
        <dbReference type="ARBA" id="ARBA00023136"/>
    </source>
</evidence>
<dbReference type="InterPro" id="IPR000353">
    <property type="entry name" value="MHC_II_b_N"/>
</dbReference>
<dbReference type="Proteomes" id="UP000694871">
    <property type="component" value="Unplaced"/>
</dbReference>
<feature type="non-terminal residue" evidence="12">
    <location>
        <position position="363"/>
    </location>
</feature>
<evidence type="ECO:0000256" key="8">
    <source>
        <dbReference type="ARBA" id="ARBA00023180"/>
    </source>
</evidence>
<dbReference type="InterPro" id="IPR003006">
    <property type="entry name" value="Ig/MHC_CS"/>
</dbReference>
<proteinExistence type="predicted"/>
<dbReference type="InterPro" id="IPR014745">
    <property type="entry name" value="MHC_II_a/b_N"/>
</dbReference>
<keyword evidence="7" id="KW-1015">Disulfide bond</keyword>
<keyword evidence="8" id="KW-0325">Glycoprotein</keyword>
<dbReference type="InterPro" id="IPR003597">
    <property type="entry name" value="Ig_C1-set"/>
</dbReference>
<keyword evidence="5" id="KW-1064">Adaptive immunity</keyword>
<comment type="subcellular location">
    <subcellularLocation>
        <location evidence="1">Membrane</location>
        <topology evidence="1">Single-pass type I membrane protein</topology>
    </subcellularLocation>
</comment>
<dbReference type="SUPFAM" id="SSF54452">
    <property type="entry name" value="MHC antigen-recognition domain"/>
    <property type="match status" value="3"/>
</dbReference>
<gene>
    <name evidence="12" type="primary">LOC107120258</name>
</gene>
<evidence type="ECO:0000256" key="2">
    <source>
        <dbReference type="ARBA" id="ARBA00022692"/>
    </source>
</evidence>
<dbReference type="Pfam" id="PF07654">
    <property type="entry name" value="C1-set"/>
    <property type="match status" value="1"/>
</dbReference>
<evidence type="ECO:0000256" key="3">
    <source>
        <dbReference type="ARBA" id="ARBA00022859"/>
    </source>
</evidence>
<keyword evidence="2" id="KW-0812">Transmembrane</keyword>
<dbReference type="SMART" id="SM00921">
    <property type="entry name" value="MHC_II_beta"/>
    <property type="match status" value="2"/>
</dbReference>
<evidence type="ECO:0000259" key="10">
    <source>
        <dbReference type="PROSITE" id="PS50835"/>
    </source>
</evidence>
<accession>A0ABM1KXF8</accession>
<protein>
    <submittedName>
        <fullName evidence="12">H-2 class II histocompatibility antigen, I-E beta chain-like</fullName>
    </submittedName>
</protein>
<dbReference type="PANTHER" id="PTHR19944">
    <property type="entry name" value="MHC CLASS II-RELATED"/>
    <property type="match status" value="1"/>
</dbReference>
<dbReference type="InterPro" id="IPR036179">
    <property type="entry name" value="Ig-like_dom_sf"/>
</dbReference>
<evidence type="ECO:0000256" key="9">
    <source>
        <dbReference type="ARBA" id="ARBA00023182"/>
    </source>
</evidence>
<evidence type="ECO:0000256" key="5">
    <source>
        <dbReference type="ARBA" id="ARBA00023130"/>
    </source>
</evidence>
<reference evidence="12" key="1">
    <citation type="submission" date="2025-08" db="UniProtKB">
        <authorList>
            <consortium name="RefSeq"/>
        </authorList>
    </citation>
    <scope>IDENTIFICATION</scope>
</reference>
<dbReference type="GeneID" id="107120258"/>
<dbReference type="InterPro" id="IPR011162">
    <property type="entry name" value="MHC_I/II-like_Ag-recog"/>
</dbReference>
<evidence type="ECO:0000313" key="11">
    <source>
        <dbReference type="Proteomes" id="UP000694871"/>
    </source>
</evidence>
<dbReference type="Gene3D" id="3.10.320.10">
    <property type="entry name" value="Class II Histocompatibility Antigen, M Beta Chain, Chain B, domain 1"/>
    <property type="match status" value="3"/>
</dbReference>
<evidence type="ECO:0000256" key="4">
    <source>
        <dbReference type="ARBA" id="ARBA00022989"/>
    </source>
</evidence>
<dbReference type="InterPro" id="IPR013783">
    <property type="entry name" value="Ig-like_fold"/>
</dbReference>
<dbReference type="RefSeq" id="XP_015278395.1">
    <property type="nucleotide sequence ID" value="XM_015422909.1"/>
</dbReference>
<sequence>MPETSDRGVRCCAAHFLHQHKSECRYANRTRGEVRYLLRYIYDRHEFVRFDSCHGDFEAVTELGQPFARYFNSQKEVLDSLRSAVESFCCHNYGVFVHGRAIGRTVVPTVTISPTKGDPLAHHTLLICTAAGYYPQGVNIKWLKNGQEQTAGVGYAEELQNADWAYQYQAMLETVPQRGDLYACQVEHSSQKEPITVQWGQSCASRKAWLKGRERPDARRCQNLTLPMTGTREAKQVAPPVAADARCQGLVTAVCAVVEGAPHIYDRQEFLRFDSRRGDYEALTELGQPTARYFNSKKGWMDYERGQVDALCRLYEALTELGQPTARYFNSKKGWMDYERGQVDALCRLNYGVFVRGRAIGRT</sequence>
<keyword evidence="4" id="KW-1133">Transmembrane helix</keyword>
<dbReference type="Gene3D" id="2.60.40.10">
    <property type="entry name" value="Immunoglobulins"/>
    <property type="match status" value="1"/>
</dbReference>
<keyword evidence="11" id="KW-1185">Reference proteome</keyword>
<keyword evidence="3" id="KW-0391">Immunity</keyword>
<dbReference type="Pfam" id="PF00969">
    <property type="entry name" value="MHC_II_beta"/>
    <property type="match status" value="3"/>
</dbReference>
<dbReference type="InterPro" id="IPR050160">
    <property type="entry name" value="MHC/Immunoglobulin"/>
</dbReference>
<keyword evidence="6" id="KW-0472">Membrane</keyword>